<gene>
    <name evidence="1" type="ORF">PPG34_10640</name>
</gene>
<evidence type="ECO:0000313" key="2">
    <source>
        <dbReference type="Proteomes" id="UP001250932"/>
    </source>
</evidence>
<evidence type="ECO:0008006" key="3">
    <source>
        <dbReference type="Google" id="ProtNLM"/>
    </source>
</evidence>
<protein>
    <recommendedName>
        <fullName evidence="3">Carboxypeptidase regulatory-like domain-containing protein</fullName>
    </recommendedName>
</protein>
<dbReference type="Gene3D" id="2.60.40.1120">
    <property type="entry name" value="Carboxypeptidase-like, regulatory domain"/>
    <property type="match status" value="1"/>
</dbReference>
<accession>A0ABU3K8T9</accession>
<evidence type="ECO:0000313" key="1">
    <source>
        <dbReference type="EMBL" id="MDT7042810.1"/>
    </source>
</evidence>
<dbReference type="RefSeq" id="WP_313833268.1">
    <property type="nucleotide sequence ID" value="NZ_JAQOUE010000001.1"/>
</dbReference>
<dbReference type="InterPro" id="IPR013784">
    <property type="entry name" value="Carb-bd-like_fold"/>
</dbReference>
<organism evidence="1 2">
    <name type="scientific">Candidatus Nitronereus thalassa</name>
    <dbReference type="NCBI Taxonomy" id="3020898"/>
    <lineage>
        <taxon>Bacteria</taxon>
        <taxon>Pseudomonadati</taxon>
        <taxon>Nitrospirota</taxon>
        <taxon>Nitrospiria</taxon>
        <taxon>Nitrospirales</taxon>
        <taxon>Nitrospiraceae</taxon>
        <taxon>Candidatus Nitronereus</taxon>
    </lineage>
</organism>
<comment type="caution">
    <text evidence="1">The sequence shown here is derived from an EMBL/GenBank/DDBJ whole genome shotgun (WGS) entry which is preliminary data.</text>
</comment>
<dbReference type="Proteomes" id="UP001250932">
    <property type="component" value="Unassembled WGS sequence"/>
</dbReference>
<dbReference type="EMBL" id="JAQOUE010000001">
    <property type="protein sequence ID" value="MDT7042810.1"/>
    <property type="molecule type" value="Genomic_DNA"/>
</dbReference>
<dbReference type="SUPFAM" id="SSF49452">
    <property type="entry name" value="Starch-binding domain-like"/>
    <property type="match status" value="1"/>
</dbReference>
<name>A0ABU3K8T9_9BACT</name>
<sequence length="183" mass="19446">MRHAPMFDAKVSRLTKTYLHALAIGVTITLISMGLANSKALAISSSPPIVDHVTIQSQGDGFPSSYTIPIYQVGDIRFLSAGIGLEERKAAYPSFPLKLIFAQAGGALVAGVSVTVQDASGTEILKISGDQVSGPWLFLDLIPGTYRVTAARGDGNSVTKTIQLQKGSTKSIHLHWRSPNKQG</sequence>
<proteinExistence type="predicted"/>
<keyword evidence="2" id="KW-1185">Reference proteome</keyword>
<reference evidence="1 2" key="1">
    <citation type="journal article" date="2023" name="ISME J.">
        <title>Cultivation and genomic characterization of novel and ubiquitous marine nitrite-oxidizing bacteria from the Nitrospirales.</title>
        <authorList>
            <person name="Mueller A.J."/>
            <person name="Daebeler A."/>
            <person name="Herbold C.W."/>
            <person name="Kirkegaard R.H."/>
            <person name="Daims H."/>
        </authorList>
    </citation>
    <scope>NUCLEOTIDE SEQUENCE [LARGE SCALE GENOMIC DNA]</scope>
    <source>
        <strain evidence="1 2">EB</strain>
    </source>
</reference>